<reference evidence="1 2" key="1">
    <citation type="submission" date="2021-04" db="EMBL/GenBank/DDBJ databases">
        <title>novel species isolated from subtropical streams in China.</title>
        <authorList>
            <person name="Lu H."/>
        </authorList>
    </citation>
    <scope>NUCLEOTIDE SEQUENCE [LARGE SCALE GENOMIC DNA]</scope>
    <source>
        <strain evidence="1 2">BYS107W</strain>
    </source>
</reference>
<dbReference type="NCBIfam" id="TIGR01725">
    <property type="entry name" value="phge_HK97_gp10"/>
    <property type="match status" value="1"/>
</dbReference>
<proteinExistence type="predicted"/>
<dbReference type="Proteomes" id="UP000680158">
    <property type="component" value="Unassembled WGS sequence"/>
</dbReference>
<evidence type="ECO:0008006" key="3">
    <source>
        <dbReference type="Google" id="ProtNLM"/>
    </source>
</evidence>
<organism evidence="1 2">
    <name type="scientific">Undibacterium baiyunense</name>
    <dbReference type="NCBI Taxonomy" id="2828731"/>
    <lineage>
        <taxon>Bacteria</taxon>
        <taxon>Pseudomonadati</taxon>
        <taxon>Pseudomonadota</taxon>
        <taxon>Betaproteobacteria</taxon>
        <taxon>Burkholderiales</taxon>
        <taxon>Oxalobacteraceae</taxon>
        <taxon>Undibacterium</taxon>
    </lineage>
</organism>
<accession>A0A941I3I0</accession>
<dbReference type="EMBL" id="JAGSPM010000007">
    <property type="protein sequence ID" value="MBR7747457.1"/>
    <property type="molecule type" value="Genomic_DNA"/>
</dbReference>
<name>A0A941I3I0_9BURK</name>
<gene>
    <name evidence="1" type="ORF">KDM92_12765</name>
</gene>
<sequence>MDTSGFVSALRKKAGEIQAATRPAAQAGAQVIYDQARLNVPVSSGAHFFYGTSYQKTGKRYFFSPGNLRNSIYQVYSKSNSGENKATYHISWNHTKAPYGFMVEFGTSRAPAHPFLGPAIHDKQDVAAAAMKTKFLGLVK</sequence>
<keyword evidence="2" id="KW-1185">Reference proteome</keyword>
<evidence type="ECO:0000313" key="2">
    <source>
        <dbReference type="Proteomes" id="UP000680158"/>
    </source>
</evidence>
<protein>
    <recommendedName>
        <fullName evidence="3">HK97 gp10 family phage protein</fullName>
    </recommendedName>
</protein>
<dbReference type="AlphaFoldDB" id="A0A941I3I0"/>
<comment type="caution">
    <text evidence="1">The sequence shown here is derived from an EMBL/GenBank/DDBJ whole genome shotgun (WGS) entry which is preliminary data.</text>
</comment>
<dbReference type="InterPro" id="IPR010064">
    <property type="entry name" value="HK97-gp10_tail"/>
</dbReference>
<evidence type="ECO:0000313" key="1">
    <source>
        <dbReference type="EMBL" id="MBR7747457.1"/>
    </source>
</evidence>